<evidence type="ECO:0000313" key="4">
    <source>
        <dbReference type="EMBL" id="MDQ0542215.1"/>
    </source>
</evidence>
<dbReference type="AlphaFoldDB" id="A0AAJ1WV29"/>
<dbReference type="RefSeq" id="WP_230365634.1">
    <property type="nucleotide sequence ID" value="NZ_JAJALK010000003.1"/>
</dbReference>
<organism evidence="4 5">
    <name type="scientific">Methylobacterium brachiatum</name>
    <dbReference type="NCBI Taxonomy" id="269660"/>
    <lineage>
        <taxon>Bacteria</taxon>
        <taxon>Pseudomonadati</taxon>
        <taxon>Pseudomonadota</taxon>
        <taxon>Alphaproteobacteria</taxon>
        <taxon>Hyphomicrobiales</taxon>
        <taxon>Methylobacteriaceae</taxon>
        <taxon>Methylobacterium</taxon>
    </lineage>
</organism>
<proteinExistence type="inferred from homology"/>
<dbReference type="PRINTS" id="PR00081">
    <property type="entry name" value="GDHRDH"/>
</dbReference>
<protein>
    <recommendedName>
        <fullName evidence="3">Probable oxidoreductase</fullName>
    </recommendedName>
</protein>
<dbReference type="InterPro" id="IPR002347">
    <property type="entry name" value="SDR_fam"/>
</dbReference>
<dbReference type="EMBL" id="JAUSWL010000002">
    <property type="protein sequence ID" value="MDQ0542215.1"/>
    <property type="molecule type" value="Genomic_DNA"/>
</dbReference>
<evidence type="ECO:0000256" key="1">
    <source>
        <dbReference type="ARBA" id="ARBA00006484"/>
    </source>
</evidence>
<dbReference type="GO" id="GO:0016491">
    <property type="term" value="F:oxidoreductase activity"/>
    <property type="evidence" value="ECO:0007669"/>
    <property type="project" value="UniProtKB-KW"/>
</dbReference>
<evidence type="ECO:0000313" key="5">
    <source>
        <dbReference type="Proteomes" id="UP001223420"/>
    </source>
</evidence>
<evidence type="ECO:0000256" key="3">
    <source>
        <dbReference type="ARBA" id="ARBA00071493"/>
    </source>
</evidence>
<dbReference type="PANTHER" id="PTHR24320:SF148">
    <property type="entry name" value="NAD(P)-BINDING ROSSMANN-FOLD SUPERFAMILY PROTEIN"/>
    <property type="match status" value="1"/>
</dbReference>
<dbReference type="Proteomes" id="UP001223420">
    <property type="component" value="Unassembled WGS sequence"/>
</dbReference>
<dbReference type="NCBIfam" id="NF004845">
    <property type="entry name" value="PRK06196.1"/>
    <property type="match status" value="1"/>
</dbReference>
<comment type="caution">
    <text evidence="4">The sequence shown here is derived from an EMBL/GenBank/DDBJ whole genome shotgun (WGS) entry which is preliminary data.</text>
</comment>
<dbReference type="InterPro" id="IPR036291">
    <property type="entry name" value="NAD(P)-bd_dom_sf"/>
</dbReference>
<sequence length="330" mass="34675">MIDHQNPLGSGFGPRSTAADVLAGRDLTGRHALVTGGHSGLGLETTRALAEAGATILVGARDPDAARIATQAIPGVTVGTLDLADLASVRRFAEGVLAAGRPIDWLINNAGLMACPEMRVGPGWEAQFATNHLGHFALTNRLLPLLRPGARVIAVSSAGHHLSPIRWDDPHFASGYDKWRAYGQAKTANALFAVHLDRLGRDRGIRAFSLHPGKILTPLQRHMTRAEMIAEGWLDASGALADPTFKTPAQGAATQIWAATAPLLDGLGGLYCEDCDVAVRAEAAGEPFVGVKAYAVDPEEAERLWALSVELTGTGFFGLSNCAASGSREA</sequence>
<dbReference type="FunFam" id="3.40.50.720:FF:000594">
    <property type="entry name" value="Short-chain oxidoreductase"/>
    <property type="match status" value="1"/>
</dbReference>
<dbReference type="Gene3D" id="3.40.50.720">
    <property type="entry name" value="NAD(P)-binding Rossmann-like Domain"/>
    <property type="match status" value="1"/>
</dbReference>
<name>A0AAJ1WV29_9HYPH</name>
<gene>
    <name evidence="4" type="ORF">QO001_001133</name>
</gene>
<comment type="similarity">
    <text evidence="1">Belongs to the short-chain dehydrogenases/reductases (SDR) family.</text>
</comment>
<dbReference type="SUPFAM" id="SSF51735">
    <property type="entry name" value="NAD(P)-binding Rossmann-fold domains"/>
    <property type="match status" value="1"/>
</dbReference>
<evidence type="ECO:0000256" key="2">
    <source>
        <dbReference type="ARBA" id="ARBA00023002"/>
    </source>
</evidence>
<dbReference type="Pfam" id="PF00106">
    <property type="entry name" value="adh_short"/>
    <property type="match status" value="1"/>
</dbReference>
<reference evidence="4" key="1">
    <citation type="submission" date="2023-07" db="EMBL/GenBank/DDBJ databases">
        <title>Genomic Encyclopedia of Type Strains, Phase IV (KMG-IV): sequencing the most valuable type-strain genomes for metagenomic binning, comparative biology and taxonomic classification.</title>
        <authorList>
            <person name="Goeker M."/>
        </authorList>
    </citation>
    <scope>NUCLEOTIDE SEQUENCE</scope>
    <source>
        <strain evidence="4">DSM 19569</strain>
    </source>
</reference>
<accession>A0AAJ1WV29</accession>
<keyword evidence="2" id="KW-0560">Oxidoreductase</keyword>
<dbReference type="PANTHER" id="PTHR24320">
    <property type="entry name" value="RETINOL DEHYDROGENASE"/>
    <property type="match status" value="1"/>
</dbReference>